<evidence type="ECO:0000256" key="4">
    <source>
        <dbReference type="ARBA" id="ARBA00035814"/>
    </source>
</evidence>
<evidence type="ECO:0000256" key="7">
    <source>
        <dbReference type="ARBA" id="ARBA00042786"/>
    </source>
</evidence>
<comment type="catalytic activity">
    <reaction evidence="4">
        <text>a hydroperoxy polyunsaturated fatty acid + 2 glutathione = a hydroxy polyunsaturated fatty acid + glutathione disulfide + H2O</text>
        <dbReference type="Rhea" id="RHEA:19057"/>
        <dbReference type="ChEBI" id="CHEBI:15377"/>
        <dbReference type="ChEBI" id="CHEBI:57925"/>
        <dbReference type="ChEBI" id="CHEBI:58297"/>
        <dbReference type="ChEBI" id="CHEBI:131871"/>
        <dbReference type="ChEBI" id="CHEBI:134019"/>
        <dbReference type="EC" id="1.11.1.12"/>
    </reaction>
    <physiologicalReaction direction="left-to-right" evidence="4">
        <dbReference type="Rhea" id="RHEA:19058"/>
    </physiologicalReaction>
</comment>
<dbReference type="GO" id="GO:0005634">
    <property type="term" value="C:nucleus"/>
    <property type="evidence" value="ECO:0007669"/>
    <property type="project" value="TreeGrafter"/>
</dbReference>
<dbReference type="GeneTree" id="ENSGT00960000188730"/>
<comment type="similarity">
    <text evidence="1">Belongs to the glutathione peroxidase family.</text>
</comment>
<organism evidence="9 10">
    <name type="scientific">Salvator merianae</name>
    <name type="common">Argentine black and white tegu</name>
    <name type="synonym">Tupinambis merianae</name>
    <dbReference type="NCBI Taxonomy" id="96440"/>
    <lineage>
        <taxon>Eukaryota</taxon>
        <taxon>Metazoa</taxon>
        <taxon>Chordata</taxon>
        <taxon>Craniata</taxon>
        <taxon>Vertebrata</taxon>
        <taxon>Euteleostomi</taxon>
        <taxon>Lepidosauria</taxon>
        <taxon>Squamata</taxon>
        <taxon>Bifurcata</taxon>
        <taxon>Unidentata</taxon>
        <taxon>Episquamata</taxon>
        <taxon>Laterata</taxon>
        <taxon>Teiioidea</taxon>
        <taxon>Teiidae</taxon>
        <taxon>Salvator</taxon>
    </lineage>
</organism>
<dbReference type="GO" id="GO:0047066">
    <property type="term" value="F:phospholipid-hydroperoxide glutathione peroxidase activity"/>
    <property type="evidence" value="ECO:0007669"/>
    <property type="project" value="UniProtKB-EC"/>
</dbReference>
<protein>
    <recommendedName>
        <fullName evidence="6">phospholipid-hydroperoxide glutathione peroxidase</fullName>
        <ecNumber evidence="6">1.11.1.12</ecNumber>
    </recommendedName>
    <alternativeName>
        <fullName evidence="7">Glutathione peroxidase 4</fullName>
    </alternativeName>
</protein>
<dbReference type="PANTHER" id="PTHR11592">
    <property type="entry name" value="GLUTATHIONE PEROXIDASE"/>
    <property type="match status" value="1"/>
</dbReference>
<evidence type="ECO:0000256" key="6">
    <source>
        <dbReference type="ARBA" id="ARBA00039119"/>
    </source>
</evidence>
<evidence type="ECO:0000256" key="5">
    <source>
        <dbReference type="ARBA" id="ARBA00036240"/>
    </source>
</evidence>
<evidence type="ECO:0000256" key="2">
    <source>
        <dbReference type="ARBA" id="ARBA00022559"/>
    </source>
</evidence>
<dbReference type="GO" id="GO:0005739">
    <property type="term" value="C:mitochondrion"/>
    <property type="evidence" value="ECO:0007669"/>
    <property type="project" value="TreeGrafter"/>
</dbReference>
<name>A0A8D0CAS3_SALMN</name>
<dbReference type="SUPFAM" id="SSF52833">
    <property type="entry name" value="Thioredoxin-like"/>
    <property type="match status" value="1"/>
</dbReference>
<dbReference type="Gene3D" id="3.40.30.10">
    <property type="entry name" value="Glutaredoxin"/>
    <property type="match status" value="1"/>
</dbReference>
<dbReference type="AlphaFoldDB" id="A0A8D0CAS3"/>
<accession>A0A8D0CAS3</accession>
<evidence type="ECO:0000256" key="3">
    <source>
        <dbReference type="ARBA" id="ARBA00023002"/>
    </source>
</evidence>
<dbReference type="Proteomes" id="UP000694421">
    <property type="component" value="Unplaced"/>
</dbReference>
<keyword evidence="10" id="KW-1185">Reference proteome</keyword>
<evidence type="ECO:0000256" key="1">
    <source>
        <dbReference type="ARBA" id="ARBA00006926"/>
    </source>
</evidence>
<reference evidence="9" key="1">
    <citation type="submission" date="2025-08" db="UniProtKB">
        <authorList>
            <consortium name="Ensembl"/>
        </authorList>
    </citation>
    <scope>IDENTIFICATION</scope>
</reference>
<evidence type="ECO:0000313" key="10">
    <source>
        <dbReference type="Proteomes" id="UP000694421"/>
    </source>
</evidence>
<dbReference type="EC" id="1.11.1.12" evidence="6"/>
<dbReference type="Ensembl" id="ENSSMRT00000023217.1">
    <property type="protein sequence ID" value="ENSSMRP00000019789.1"/>
    <property type="gene ID" value="ENSSMRG00000015434.1"/>
</dbReference>
<sequence length="60" mass="7078">MFSKTEVNGDNMHHLWKWMKIQPKGKGMTGNAIKWNFSKFLINKEGQVVKWYSPMDSHPL</sequence>
<comment type="catalytic activity">
    <reaction evidence="5">
        <text>(13S)-hydroperoxy-(9Z,11E)-octadecadienoate + 2 glutathione = (13S)-hydroxy-(9Z,11E)-octadecadienoate + glutathione disulfide + H2O</text>
        <dbReference type="Rhea" id="RHEA:48888"/>
        <dbReference type="ChEBI" id="CHEBI:15377"/>
        <dbReference type="ChEBI" id="CHEBI:57466"/>
        <dbReference type="ChEBI" id="CHEBI:57925"/>
        <dbReference type="ChEBI" id="CHEBI:58297"/>
        <dbReference type="ChEBI" id="CHEBI:90850"/>
    </reaction>
    <physiologicalReaction direction="left-to-right" evidence="5">
        <dbReference type="Rhea" id="RHEA:48889"/>
    </physiologicalReaction>
</comment>
<reference evidence="9" key="2">
    <citation type="submission" date="2025-09" db="UniProtKB">
        <authorList>
            <consortium name="Ensembl"/>
        </authorList>
    </citation>
    <scope>IDENTIFICATION</scope>
</reference>
<keyword evidence="3" id="KW-0560">Oxidoreductase</keyword>
<comment type="subunit">
    <text evidence="8">Monomer. Has a tendency to form higher mass oligomers. Interacts with FUNDC1; this interaction promotes GPX4 recruitment into mitochondria through TOM/TIM complex where it is degraded by mitophagy.</text>
</comment>
<evidence type="ECO:0000313" key="9">
    <source>
        <dbReference type="Ensembl" id="ENSSMRP00000019789.1"/>
    </source>
</evidence>
<dbReference type="PANTHER" id="PTHR11592:SF134">
    <property type="entry name" value="PHOSPHOLIPID HYDROPEROXIDE GLUTATHIONE PEROXIDASE"/>
    <property type="match status" value="1"/>
</dbReference>
<evidence type="ECO:0000256" key="8">
    <source>
        <dbReference type="ARBA" id="ARBA00046929"/>
    </source>
</evidence>
<dbReference type="PROSITE" id="PS51355">
    <property type="entry name" value="GLUTATHIONE_PEROXID_3"/>
    <property type="match status" value="1"/>
</dbReference>
<dbReference type="InterPro" id="IPR000889">
    <property type="entry name" value="Glutathione_peroxidase"/>
</dbReference>
<dbReference type="OMA" id="MFSKTEV"/>
<dbReference type="GO" id="GO:0004602">
    <property type="term" value="F:glutathione peroxidase activity"/>
    <property type="evidence" value="ECO:0007669"/>
    <property type="project" value="TreeGrafter"/>
</dbReference>
<keyword evidence="2" id="KW-0575">Peroxidase</keyword>
<dbReference type="InterPro" id="IPR036249">
    <property type="entry name" value="Thioredoxin-like_sf"/>
</dbReference>
<dbReference type="GO" id="GO:0006979">
    <property type="term" value="P:response to oxidative stress"/>
    <property type="evidence" value="ECO:0007669"/>
    <property type="project" value="InterPro"/>
</dbReference>
<proteinExistence type="inferred from homology"/>